<dbReference type="Proteomes" id="UP000239757">
    <property type="component" value="Unassembled WGS sequence"/>
</dbReference>
<dbReference type="EMBL" id="KZ662864">
    <property type="protein sequence ID" value="PPS18141.1"/>
    <property type="molecule type" value="Genomic_DNA"/>
</dbReference>
<sequence>MQSLGKIVGQPPSSHEFGKTYQSFRERRWQTKAEGLVESAKAIDKWESIRTMKSDNDSDNLPQLGAAGPMKTFILKGTEKPLRLVIQFPMQRKIEQVHGLGEQGHHKTGEVGICSIGLNLFVGLLDSPTHKFPVCGYYLTRARQLNKGRLVNTLGRRGGGKKVCTSSEEMVKSIASIEELGEVELTLVLVLPLTMAINDPHSTISDCCNFLHTFYKGLHIYVMGMLEKFKGNGITYNEKQSVCGRISMDFVRMDTLKSRH</sequence>
<name>A0A2P5YRG7_GOSBA</name>
<protein>
    <submittedName>
        <fullName evidence="2">Uncharacterized protein</fullName>
    </submittedName>
</protein>
<evidence type="ECO:0000313" key="3">
    <source>
        <dbReference type="Proteomes" id="UP000239757"/>
    </source>
</evidence>
<accession>A0A2P5YRG7</accession>
<gene>
    <name evidence="2" type="ORF">GOBAR_AA02436</name>
</gene>
<dbReference type="AlphaFoldDB" id="A0A2P5YRG7"/>
<evidence type="ECO:0000256" key="1">
    <source>
        <dbReference type="SAM" id="MobiDB-lite"/>
    </source>
</evidence>
<reference evidence="2 3" key="1">
    <citation type="submission" date="2015-01" db="EMBL/GenBank/DDBJ databases">
        <title>Genome of allotetraploid Gossypium barbadense reveals genomic plasticity and fiber elongation in cotton evolution.</title>
        <authorList>
            <person name="Chen X."/>
            <person name="Liu X."/>
            <person name="Zhao B."/>
            <person name="Zheng H."/>
            <person name="Hu Y."/>
            <person name="Lu G."/>
            <person name="Yang C."/>
            <person name="Chen J."/>
            <person name="Shan C."/>
            <person name="Zhang L."/>
            <person name="Zhou Y."/>
            <person name="Wang L."/>
            <person name="Guo W."/>
            <person name="Bai Y."/>
            <person name="Ruan J."/>
            <person name="Shangguan X."/>
            <person name="Mao Y."/>
            <person name="Jiang J."/>
            <person name="Zhu Y."/>
            <person name="Lei J."/>
            <person name="Kang H."/>
            <person name="Chen S."/>
            <person name="He X."/>
            <person name="Wang R."/>
            <person name="Wang Y."/>
            <person name="Chen J."/>
            <person name="Wang L."/>
            <person name="Yu S."/>
            <person name="Wang B."/>
            <person name="Wei J."/>
            <person name="Song S."/>
            <person name="Lu X."/>
            <person name="Gao Z."/>
            <person name="Gu W."/>
            <person name="Deng X."/>
            <person name="Ma D."/>
            <person name="Wang S."/>
            <person name="Liang W."/>
            <person name="Fang L."/>
            <person name="Cai C."/>
            <person name="Zhu X."/>
            <person name="Zhou B."/>
            <person name="Zhang Y."/>
            <person name="Chen Z."/>
            <person name="Xu S."/>
            <person name="Zhu R."/>
            <person name="Wang S."/>
            <person name="Zhang T."/>
            <person name="Zhao G."/>
        </authorList>
    </citation>
    <scope>NUCLEOTIDE SEQUENCE [LARGE SCALE GENOMIC DNA]</scope>
    <source>
        <strain evidence="3">cv. Xinhai21</strain>
        <tissue evidence="2">Leaf</tissue>
    </source>
</reference>
<organism evidence="2 3">
    <name type="scientific">Gossypium barbadense</name>
    <name type="common">Sea Island cotton</name>
    <name type="synonym">Hibiscus barbadensis</name>
    <dbReference type="NCBI Taxonomy" id="3634"/>
    <lineage>
        <taxon>Eukaryota</taxon>
        <taxon>Viridiplantae</taxon>
        <taxon>Streptophyta</taxon>
        <taxon>Embryophyta</taxon>
        <taxon>Tracheophyta</taxon>
        <taxon>Spermatophyta</taxon>
        <taxon>Magnoliopsida</taxon>
        <taxon>eudicotyledons</taxon>
        <taxon>Gunneridae</taxon>
        <taxon>Pentapetalae</taxon>
        <taxon>rosids</taxon>
        <taxon>malvids</taxon>
        <taxon>Malvales</taxon>
        <taxon>Malvaceae</taxon>
        <taxon>Malvoideae</taxon>
        <taxon>Gossypium</taxon>
    </lineage>
</organism>
<evidence type="ECO:0000313" key="2">
    <source>
        <dbReference type="EMBL" id="PPS18141.1"/>
    </source>
</evidence>
<proteinExistence type="predicted"/>
<feature type="region of interest" description="Disordered" evidence="1">
    <location>
        <begin position="1"/>
        <end position="20"/>
    </location>
</feature>